<name>A0AAD9WEW5_9HELO</name>
<evidence type="ECO:0000259" key="2">
    <source>
        <dbReference type="Pfam" id="PF25278"/>
    </source>
</evidence>
<dbReference type="AlphaFoldDB" id="A0AAD9WEW5"/>
<feature type="domain" description="DUF7872" evidence="2">
    <location>
        <begin position="188"/>
        <end position="279"/>
    </location>
</feature>
<accession>A0AAD9WEW5</accession>
<keyword evidence="4" id="KW-1185">Reference proteome</keyword>
<feature type="signal peptide" evidence="1">
    <location>
        <begin position="1"/>
        <end position="18"/>
    </location>
</feature>
<protein>
    <recommendedName>
        <fullName evidence="2">DUF7872 domain-containing protein</fullName>
    </recommendedName>
</protein>
<reference evidence="3" key="1">
    <citation type="submission" date="2023-06" db="EMBL/GenBank/DDBJ databases">
        <title>Draft genome of Marssonina rosae.</title>
        <authorList>
            <person name="Cheng Q."/>
        </authorList>
    </citation>
    <scope>NUCLEOTIDE SEQUENCE</scope>
    <source>
        <strain evidence="3">R4</strain>
    </source>
</reference>
<evidence type="ECO:0000256" key="1">
    <source>
        <dbReference type="SAM" id="SignalP"/>
    </source>
</evidence>
<dbReference type="PANTHER" id="PTHR33339">
    <property type="entry name" value="LYSM DOMAIN-CONTAINING PROTEIN"/>
    <property type="match status" value="1"/>
</dbReference>
<dbReference type="Proteomes" id="UP001285354">
    <property type="component" value="Unassembled WGS sequence"/>
</dbReference>
<evidence type="ECO:0000313" key="3">
    <source>
        <dbReference type="EMBL" id="KAK2629132.1"/>
    </source>
</evidence>
<dbReference type="Pfam" id="PF25278">
    <property type="entry name" value="DUF7872"/>
    <property type="match status" value="2"/>
</dbReference>
<feature type="domain" description="DUF7872" evidence="2">
    <location>
        <begin position="313"/>
        <end position="366"/>
    </location>
</feature>
<evidence type="ECO:0000313" key="4">
    <source>
        <dbReference type="Proteomes" id="UP001285354"/>
    </source>
</evidence>
<organism evidence="3 4">
    <name type="scientific">Diplocarpon rosae</name>
    <dbReference type="NCBI Taxonomy" id="946125"/>
    <lineage>
        <taxon>Eukaryota</taxon>
        <taxon>Fungi</taxon>
        <taxon>Dikarya</taxon>
        <taxon>Ascomycota</taxon>
        <taxon>Pezizomycotina</taxon>
        <taxon>Leotiomycetes</taxon>
        <taxon>Helotiales</taxon>
        <taxon>Drepanopezizaceae</taxon>
        <taxon>Diplocarpon</taxon>
    </lineage>
</organism>
<feature type="chain" id="PRO_5042007510" description="DUF7872 domain-containing protein" evidence="1">
    <location>
        <begin position="19"/>
        <end position="387"/>
    </location>
</feature>
<dbReference type="PANTHER" id="PTHR33339:SF1">
    <property type="entry name" value="LYSM DOMAIN-CONTAINING PROTEIN"/>
    <property type="match status" value="1"/>
</dbReference>
<keyword evidence="1" id="KW-0732">Signal</keyword>
<dbReference type="InterPro" id="IPR057194">
    <property type="entry name" value="DUF7872"/>
</dbReference>
<dbReference type="EMBL" id="JAUBYV010000002">
    <property type="protein sequence ID" value="KAK2629132.1"/>
    <property type="molecule type" value="Genomic_DNA"/>
</dbReference>
<proteinExistence type="predicted"/>
<sequence>MRVQSVLLAAASIPIALATPVPAGTGTGADSCESEPLTADTWKKLEMDRWLEQWGANNLTAAATNNVQALADSFDAPNFFCGLDNFCNAGQPCVPVDLPAWYALVAIQNWNSYMNSVNTVITFGSNILSLILPEIVKDFYQPPDYSTPLQAAWTIFSTIAGAVPTVGSKVRAQNDKIVKLITPPQKGENLFLQWSNIASSLGEVVKQWQAAISESFEATLNAEVNSEKGINSVLLGGDFLGVAHNFTQDDIQAAVIDSLKLYIVSLILQSDKVYVYRGPLLDVPCRASRIDEFCHEGRQYLLVKGGDGQNEIAETLINKYGMTPERLFVSTVSCFEKNGRKQLATGYNGFIPLDSNDECLFHLQVCLDDKAGGGGIDDDCRALGLDI</sequence>
<gene>
    <name evidence="3" type="ORF">QTJ16_002235</name>
</gene>
<comment type="caution">
    <text evidence="3">The sequence shown here is derived from an EMBL/GenBank/DDBJ whole genome shotgun (WGS) entry which is preliminary data.</text>
</comment>